<keyword evidence="2" id="KW-1185">Reference proteome</keyword>
<dbReference type="RefSeq" id="XP_069202517.1">
    <property type="nucleotide sequence ID" value="XM_069343964.1"/>
</dbReference>
<reference evidence="1 2" key="1">
    <citation type="submission" date="2024-07" db="EMBL/GenBank/DDBJ databases">
        <title>Draft sequence of the Neodothiora populina.</title>
        <authorList>
            <person name="Drown D.D."/>
            <person name="Schuette U.S."/>
            <person name="Buechlein A.B."/>
            <person name="Rusch D.R."/>
            <person name="Winton L.W."/>
            <person name="Adams G.A."/>
        </authorList>
    </citation>
    <scope>NUCLEOTIDE SEQUENCE [LARGE SCALE GENOMIC DNA]</scope>
    <source>
        <strain evidence="1 2">CPC 39397</strain>
    </source>
</reference>
<dbReference type="EMBL" id="JBFMKM010000005">
    <property type="protein sequence ID" value="KAL1306244.1"/>
    <property type="molecule type" value="Genomic_DNA"/>
</dbReference>
<evidence type="ECO:0000313" key="1">
    <source>
        <dbReference type="EMBL" id="KAL1306244.1"/>
    </source>
</evidence>
<sequence length="631" mass="67817">MRNTTTVPTAAEFGFPSPAADDINLSTPSLERASHAAVISPGQWPIDDSTVVSSGALPLAPEPDVVKHEDVVTPGQEIMSQLPLSFDAIVGADVDPAPSDALSLPSSSKAGPALRLPSFASLGIAAVHSNPELHLSHDRIERGELLPMLPQSSVPNVGATSDDFLSDSAPLEQIEVFRQSVQSPAVRTIASPLPSPLHHFVTTLTPPDENGRITWEAIAKAATGSMDSPTTEPNIAAADIEATEDSATDSVVAAESNSEPATYSVPAISVSDDIATSASVIADLSIADTPSWVDPVINAMLNNINMSERTGPIKILSHALPTPAVEGHIFPAVIRSLQDQTPTSPMCWINVFHALPGKFNLADLPRSPPSTPGPAIGGDDYFTSKTFDTAVRVCDYNDSLHTLPQSPSPIVPPASVDVSIVERYIPPSSVNEFSEMFNVKGPSILIDRLVELSPDNGTLIFVYPTKKGARTFTNEYLGPILEPLLRTIVVVNGFSADMGSSAGKMAAAAALPDHDVMLMRIQSLCATLSQTSPRMEKFHRKQAKFSVVYAAKEEVKLEREVWADMWWCKQEKPRLRETINRYFRKANRALEDKTPPMIIQELLDGVARNPYRYGEPTSAIEVSAFVITRSG</sequence>
<evidence type="ECO:0000313" key="2">
    <source>
        <dbReference type="Proteomes" id="UP001562354"/>
    </source>
</evidence>
<organism evidence="1 2">
    <name type="scientific">Neodothiora populina</name>
    <dbReference type="NCBI Taxonomy" id="2781224"/>
    <lineage>
        <taxon>Eukaryota</taxon>
        <taxon>Fungi</taxon>
        <taxon>Dikarya</taxon>
        <taxon>Ascomycota</taxon>
        <taxon>Pezizomycotina</taxon>
        <taxon>Dothideomycetes</taxon>
        <taxon>Dothideomycetidae</taxon>
        <taxon>Dothideales</taxon>
        <taxon>Dothioraceae</taxon>
        <taxon>Neodothiora</taxon>
    </lineage>
</organism>
<accession>A0ABR3PJR4</accession>
<gene>
    <name evidence="1" type="ORF">AAFC00_004334</name>
</gene>
<dbReference type="GeneID" id="95978034"/>
<dbReference type="Proteomes" id="UP001562354">
    <property type="component" value="Unassembled WGS sequence"/>
</dbReference>
<proteinExistence type="predicted"/>
<name>A0ABR3PJR4_9PEZI</name>
<comment type="caution">
    <text evidence="1">The sequence shown here is derived from an EMBL/GenBank/DDBJ whole genome shotgun (WGS) entry which is preliminary data.</text>
</comment>
<protein>
    <submittedName>
        <fullName evidence="1">Uncharacterized protein</fullName>
    </submittedName>
</protein>